<name>A0A0D6JHK1_9HYPH</name>
<dbReference type="KEGG" id="fil:BN1229_v1_3354"/>
<organism evidence="2 3">
    <name type="scientific">Candidatus Filomicrobium marinum</name>
    <dbReference type="NCBI Taxonomy" id="1608628"/>
    <lineage>
        <taxon>Bacteria</taxon>
        <taxon>Pseudomonadati</taxon>
        <taxon>Pseudomonadota</taxon>
        <taxon>Alphaproteobacteria</taxon>
        <taxon>Hyphomicrobiales</taxon>
        <taxon>Hyphomicrobiaceae</taxon>
        <taxon>Filomicrobium</taxon>
    </lineage>
</organism>
<evidence type="ECO:0000256" key="1">
    <source>
        <dbReference type="SAM" id="MobiDB-lite"/>
    </source>
</evidence>
<keyword evidence="3" id="KW-1185">Reference proteome</keyword>
<evidence type="ECO:0000313" key="3">
    <source>
        <dbReference type="Proteomes" id="UP000033187"/>
    </source>
</evidence>
<dbReference type="EMBL" id="LN829119">
    <property type="protein sequence ID" value="CPR20343.1"/>
    <property type="molecule type" value="Genomic_DNA"/>
</dbReference>
<protein>
    <submittedName>
        <fullName evidence="2">Uncharacterized protein</fullName>
    </submittedName>
</protein>
<reference evidence="3" key="1">
    <citation type="submission" date="2015-02" db="EMBL/GenBank/DDBJ databases">
        <authorList>
            <person name="Chooi Y.-H."/>
        </authorList>
    </citation>
    <scope>NUCLEOTIDE SEQUENCE [LARGE SCALE GENOMIC DNA]</scope>
    <source>
        <strain evidence="3">strain Y</strain>
    </source>
</reference>
<feature type="region of interest" description="Disordered" evidence="1">
    <location>
        <begin position="1"/>
        <end position="49"/>
    </location>
</feature>
<dbReference type="AlphaFoldDB" id="A0A0D6JHK1"/>
<accession>A0A0D6JHK1</accession>
<gene>
    <name evidence="2" type="ORF">YBN1229_v1_2568</name>
</gene>
<dbReference type="KEGG" id="fiy:BN1229_v1_2568"/>
<proteinExistence type="predicted"/>
<dbReference type="Proteomes" id="UP000033187">
    <property type="component" value="Chromosome 1"/>
</dbReference>
<evidence type="ECO:0000313" key="2">
    <source>
        <dbReference type="EMBL" id="CPR20343.1"/>
    </source>
</evidence>
<sequence length="74" mass="7892">MGCAGRVCGKPVDRYGTDRAQNLLKPPPMLISGVQDKSNPEKSYASKANAIPIRDTVASQQASSAYGHHRPALL</sequence>